<evidence type="ECO:0000259" key="2">
    <source>
        <dbReference type="Pfam" id="PF03749"/>
    </source>
</evidence>
<protein>
    <recommendedName>
        <fullName evidence="1">Sugar fermentation stimulation protein homolog</fullName>
    </recommendedName>
</protein>
<keyword evidence="5" id="KW-1185">Reference proteome</keyword>
<comment type="caution">
    <text evidence="4">The sequence shown here is derived from an EMBL/GenBank/DDBJ whole genome shotgun (WGS) entry which is preliminary data.</text>
</comment>
<dbReference type="Pfam" id="PF03749">
    <property type="entry name" value="SfsA"/>
    <property type="match status" value="1"/>
</dbReference>
<sequence>MKFSTPLIKGKLIKRYKRFLADVQLDDGSIVTAHCPNTGAMTGCAEPGFTAYLRKSDDPKRKLKYTWEIAQTFNHEFIGVNTHNANKLIAEALADKKIPGFEQVQEIKSEVKPSGYDSRFDFRLTMDNEPIFVEVKSVTLAEDDSGYFPDAKTIRGAKHCLALAELARQDVRAELIFCVQHTGIKQVKLARHIDPAYADSVLFASQNGVNVRAFGCEVNEQKIAINQQLPIIL</sequence>
<dbReference type="HAMAP" id="MF_00095">
    <property type="entry name" value="SfsA"/>
    <property type="match status" value="1"/>
</dbReference>
<comment type="similarity">
    <text evidence="1">Belongs to the SfsA family.</text>
</comment>
<gene>
    <name evidence="1 4" type="primary">sfsA</name>
    <name evidence="4" type="ORF">OPS25_12125</name>
</gene>
<name>A0ABT3PB01_9ALTE</name>
<dbReference type="RefSeq" id="WP_265617995.1">
    <property type="nucleotide sequence ID" value="NZ_JAPFRD010000011.1"/>
</dbReference>
<dbReference type="PANTHER" id="PTHR30545">
    <property type="entry name" value="SUGAR FERMENTATION STIMULATION PROTEIN A"/>
    <property type="match status" value="1"/>
</dbReference>
<dbReference type="InterPro" id="IPR040452">
    <property type="entry name" value="SfsA_C"/>
</dbReference>
<dbReference type="Gene3D" id="3.40.1350.60">
    <property type="match status" value="1"/>
</dbReference>
<reference evidence="4" key="1">
    <citation type="submission" date="2022-11" db="EMBL/GenBank/DDBJ databases">
        <title>Alteromonas sp. nov., isolated from sea water of the Qingdao.</title>
        <authorList>
            <person name="Wang Q."/>
        </authorList>
    </citation>
    <scope>NUCLEOTIDE SEQUENCE</scope>
    <source>
        <strain evidence="4">ASW11-7</strain>
    </source>
</reference>
<dbReference type="InterPro" id="IPR041465">
    <property type="entry name" value="SfsA_N"/>
</dbReference>
<organism evidence="4 5">
    <name type="scientific">Alteromonas aquimaris</name>
    <dbReference type="NCBI Taxonomy" id="2998417"/>
    <lineage>
        <taxon>Bacteria</taxon>
        <taxon>Pseudomonadati</taxon>
        <taxon>Pseudomonadota</taxon>
        <taxon>Gammaproteobacteria</taxon>
        <taxon>Alteromonadales</taxon>
        <taxon>Alteromonadaceae</taxon>
        <taxon>Alteromonas/Salinimonas group</taxon>
        <taxon>Alteromonas</taxon>
    </lineage>
</organism>
<dbReference type="NCBIfam" id="TIGR00230">
    <property type="entry name" value="sfsA"/>
    <property type="match status" value="1"/>
</dbReference>
<dbReference type="PANTHER" id="PTHR30545:SF2">
    <property type="entry name" value="SUGAR FERMENTATION STIMULATION PROTEIN A"/>
    <property type="match status" value="1"/>
</dbReference>
<feature type="domain" description="Sugar fermentation stimulation protein C-terminal" evidence="2">
    <location>
        <begin position="84"/>
        <end position="221"/>
    </location>
</feature>
<dbReference type="Proteomes" id="UP001142810">
    <property type="component" value="Unassembled WGS sequence"/>
</dbReference>
<dbReference type="CDD" id="cd22359">
    <property type="entry name" value="SfsA-like_bacterial"/>
    <property type="match status" value="1"/>
</dbReference>
<accession>A0ABT3PB01</accession>
<evidence type="ECO:0000313" key="5">
    <source>
        <dbReference type="Proteomes" id="UP001142810"/>
    </source>
</evidence>
<proteinExistence type="inferred from homology"/>
<feature type="domain" description="SfsA N-terminal OB" evidence="3">
    <location>
        <begin position="13"/>
        <end position="73"/>
    </location>
</feature>
<dbReference type="Gene3D" id="2.40.50.580">
    <property type="match status" value="1"/>
</dbReference>
<evidence type="ECO:0000313" key="4">
    <source>
        <dbReference type="EMBL" id="MCW8109246.1"/>
    </source>
</evidence>
<dbReference type="EMBL" id="JAPFRD010000011">
    <property type="protein sequence ID" value="MCW8109246.1"/>
    <property type="molecule type" value="Genomic_DNA"/>
</dbReference>
<evidence type="ECO:0000256" key="1">
    <source>
        <dbReference type="HAMAP-Rule" id="MF_00095"/>
    </source>
</evidence>
<evidence type="ECO:0000259" key="3">
    <source>
        <dbReference type="Pfam" id="PF17746"/>
    </source>
</evidence>
<dbReference type="Pfam" id="PF17746">
    <property type="entry name" value="SfsA_N"/>
    <property type="match status" value="1"/>
</dbReference>
<dbReference type="InterPro" id="IPR005224">
    <property type="entry name" value="SfsA"/>
</dbReference>